<evidence type="ECO:0000256" key="6">
    <source>
        <dbReference type="RuleBase" id="RU364140"/>
    </source>
</evidence>
<keyword evidence="5 6" id="KW-0539">Nucleus</keyword>
<feature type="compositionally biased region" description="Basic and acidic residues" evidence="7">
    <location>
        <begin position="1"/>
        <end position="11"/>
    </location>
</feature>
<gene>
    <name evidence="6" type="primary">MED17</name>
    <name evidence="8" type="ORF">Ccrd_009805</name>
</gene>
<dbReference type="GO" id="GO:0003712">
    <property type="term" value="F:transcription coregulator activity"/>
    <property type="evidence" value="ECO:0007669"/>
    <property type="project" value="InterPro"/>
</dbReference>
<feature type="compositionally biased region" description="Low complexity" evidence="7">
    <location>
        <begin position="123"/>
        <end position="134"/>
    </location>
</feature>
<dbReference type="PANTHER" id="PTHR13114">
    <property type="entry name" value="MEDIATOR OF RNA POLYMERASE II TRANSCRIPTION SUBUNIT 17"/>
    <property type="match status" value="1"/>
</dbReference>
<feature type="compositionally biased region" description="Basic and acidic residues" evidence="7">
    <location>
        <begin position="111"/>
        <end position="121"/>
    </location>
</feature>
<dbReference type="InterPro" id="IPR019313">
    <property type="entry name" value="Mediator_Med17"/>
</dbReference>
<feature type="region of interest" description="Disordered" evidence="7">
    <location>
        <begin position="1"/>
        <end position="31"/>
    </location>
</feature>
<evidence type="ECO:0000256" key="5">
    <source>
        <dbReference type="ARBA" id="ARBA00023242"/>
    </source>
</evidence>
<dbReference type="GO" id="GO:0016592">
    <property type="term" value="C:mediator complex"/>
    <property type="evidence" value="ECO:0007669"/>
    <property type="project" value="EnsemblPlants"/>
</dbReference>
<keyword evidence="3 6" id="KW-0805">Transcription regulation</keyword>
<evidence type="ECO:0000313" key="8">
    <source>
        <dbReference type="EMBL" id="KVI11780.1"/>
    </source>
</evidence>
<dbReference type="AlphaFoldDB" id="A0A103YM95"/>
<evidence type="ECO:0000256" key="3">
    <source>
        <dbReference type="ARBA" id="ARBA00023015"/>
    </source>
</evidence>
<evidence type="ECO:0000256" key="7">
    <source>
        <dbReference type="SAM" id="MobiDB-lite"/>
    </source>
</evidence>
<dbReference type="GO" id="GO:0006974">
    <property type="term" value="P:DNA damage response"/>
    <property type="evidence" value="ECO:0007669"/>
    <property type="project" value="EnsemblPlants"/>
</dbReference>
<reference evidence="8 9" key="1">
    <citation type="journal article" date="2016" name="Sci. Rep.">
        <title>The genome sequence of the outbreeding globe artichoke constructed de novo incorporating a phase-aware low-pass sequencing strategy of F1 progeny.</title>
        <authorList>
            <person name="Scaglione D."/>
            <person name="Reyes-Chin-Wo S."/>
            <person name="Acquadro A."/>
            <person name="Froenicke L."/>
            <person name="Portis E."/>
            <person name="Beitel C."/>
            <person name="Tirone M."/>
            <person name="Mauro R."/>
            <person name="Lo Monaco A."/>
            <person name="Mauromicale G."/>
            <person name="Faccioli P."/>
            <person name="Cattivelli L."/>
            <person name="Rieseberg L."/>
            <person name="Michelmore R."/>
            <person name="Lanteri S."/>
        </authorList>
    </citation>
    <scope>NUCLEOTIDE SEQUENCE [LARGE SCALE GENOMIC DNA]</scope>
    <source>
        <strain evidence="8">2C</strain>
    </source>
</reference>
<dbReference type="Gramene" id="KVI11780">
    <property type="protein sequence ID" value="KVI11780"/>
    <property type="gene ID" value="Ccrd_009805"/>
</dbReference>
<comment type="caution">
    <text evidence="8">The sequence shown here is derived from an EMBL/GenBank/DDBJ whole genome shotgun (WGS) entry which is preliminary data.</text>
</comment>
<dbReference type="PANTHER" id="PTHR13114:SF7">
    <property type="entry name" value="MEDIATOR OF RNA POLYMERASE II TRANSCRIPTION SUBUNIT 17"/>
    <property type="match status" value="1"/>
</dbReference>
<accession>A0A103YM95</accession>
<evidence type="ECO:0000256" key="4">
    <source>
        <dbReference type="ARBA" id="ARBA00023163"/>
    </source>
</evidence>
<proteinExistence type="inferred from homology"/>
<keyword evidence="9" id="KW-1185">Reference proteome</keyword>
<evidence type="ECO:0000256" key="1">
    <source>
        <dbReference type="ARBA" id="ARBA00004123"/>
    </source>
</evidence>
<organism evidence="8 9">
    <name type="scientific">Cynara cardunculus var. scolymus</name>
    <name type="common">Globe artichoke</name>
    <name type="synonym">Cynara scolymus</name>
    <dbReference type="NCBI Taxonomy" id="59895"/>
    <lineage>
        <taxon>Eukaryota</taxon>
        <taxon>Viridiplantae</taxon>
        <taxon>Streptophyta</taxon>
        <taxon>Embryophyta</taxon>
        <taxon>Tracheophyta</taxon>
        <taxon>Spermatophyta</taxon>
        <taxon>Magnoliopsida</taxon>
        <taxon>eudicotyledons</taxon>
        <taxon>Gunneridae</taxon>
        <taxon>Pentapetalae</taxon>
        <taxon>asterids</taxon>
        <taxon>campanulids</taxon>
        <taxon>Asterales</taxon>
        <taxon>Asteraceae</taxon>
        <taxon>Carduoideae</taxon>
        <taxon>Cardueae</taxon>
        <taxon>Carduinae</taxon>
        <taxon>Cynara</taxon>
    </lineage>
</organism>
<comment type="function">
    <text evidence="6">Component of the Mediator complex, a coactivator involved in the regulated transcription of nearly all RNA polymerase II-dependent genes. Mediator functions as a bridge to convey information from gene-specific regulatory proteins to the basal RNA polymerase II transcription machinery. Mediator is recruited to promoters by direct interactions with regulatory proteins and serves as a scaffold for the assembly of a functional preinitiation complex with RNA polymerase II and the general transcription factors.</text>
</comment>
<keyword evidence="4 6" id="KW-0804">Transcription</keyword>
<sequence length="715" mass="80263">MEIRSRKKGEGEIGSNGDGRRRRRRRRREARTPFLSRDRSVVLLWKVSLVPRNTSEEMDGDLSISLDKLPVKRLEAIEENGAERFPPDLSYDDNRVNLIRRIDFAWAVEREDPNKKQKKGDNAASASKDTTSSAPWPWQSMVENLQLAHQELSVIIDLINTVEANDAVTVAGMTRPKQLPNELLSDLAVSTATKLQCFRHLGKYFKQSAKALEKQVAREARFYGALIRLQQNWKVKRHRMAASAAGNEGFYIDLFDNTLYDPASVFRPSSLSTVRVEHDSAGMLALNLPSKACHTLQFGFVSGNSDTILRGSDRTATNISNSELSGEAKREAESDDGIVKTRHSDLREVHRAVFDEQVFNLINQEAFVPSLGVNVTGIRENHLQLNIDQEASVFISLLSSTQDDHVVDDEEESDEKAAVIPMIDEEDEQEVQKKSFLPNRISSEILLKQLFHEHVFVRAKNRSASPSRSQLFGQPAKDGSNLLGHFCMSLAHRIFSYKVLMELENLASSVSYVRLISHPSWHSRTSSWTLVVDVPQSILHAGQQSLAIEKKHFRTKVVVNDDCINIEGEGAPNVVGLFKGKSENSSSVNRYECNLADLHVILLQQVASQIIRWLHEEAVIVGMKASRDFLSLWFEVEQGEVLGLVAHVDPEGGGISWWLVMGNGIGMGEEYKQEVEREDWDGERKRLLGHLSLDVLYATLLDLVTLCSNGYGGTL</sequence>
<feature type="region of interest" description="Disordered" evidence="7">
    <location>
        <begin position="111"/>
        <end position="135"/>
    </location>
</feature>
<dbReference type="GO" id="GO:0070847">
    <property type="term" value="C:core mediator complex"/>
    <property type="evidence" value="ECO:0007669"/>
    <property type="project" value="TreeGrafter"/>
</dbReference>
<feature type="compositionally biased region" description="Basic residues" evidence="7">
    <location>
        <begin position="20"/>
        <end position="29"/>
    </location>
</feature>
<dbReference type="GO" id="GO:0009640">
    <property type="term" value="P:photomorphogenesis"/>
    <property type="evidence" value="ECO:0007669"/>
    <property type="project" value="EnsemblPlants"/>
</dbReference>
<dbReference type="OMA" id="WWLVMDD"/>
<evidence type="ECO:0000256" key="2">
    <source>
        <dbReference type="ARBA" id="ARBA00005635"/>
    </source>
</evidence>
<dbReference type="EMBL" id="LEKV01000044">
    <property type="protein sequence ID" value="KVI11780.1"/>
    <property type="molecule type" value="Genomic_DNA"/>
</dbReference>
<comment type="subunit">
    <text evidence="6">Component of the Mediator complex.</text>
</comment>
<dbReference type="Pfam" id="PF10156">
    <property type="entry name" value="Med17"/>
    <property type="match status" value="1"/>
</dbReference>
<comment type="subcellular location">
    <subcellularLocation>
        <location evidence="1 6">Nucleus</location>
    </subcellularLocation>
</comment>
<evidence type="ECO:0000313" key="9">
    <source>
        <dbReference type="Proteomes" id="UP000243975"/>
    </source>
</evidence>
<protein>
    <recommendedName>
        <fullName evidence="6">Mediator of RNA polymerase II transcription subunit 17</fullName>
    </recommendedName>
    <alternativeName>
        <fullName evidence="6">Mediator complex subunit 17</fullName>
    </alternativeName>
</protein>
<dbReference type="GO" id="GO:0035196">
    <property type="term" value="P:miRNA processing"/>
    <property type="evidence" value="ECO:0007669"/>
    <property type="project" value="EnsemblPlants"/>
</dbReference>
<dbReference type="STRING" id="59895.A0A103YM95"/>
<dbReference type="Proteomes" id="UP000243975">
    <property type="component" value="Unassembled WGS sequence"/>
</dbReference>
<dbReference type="GO" id="GO:0006357">
    <property type="term" value="P:regulation of transcription by RNA polymerase II"/>
    <property type="evidence" value="ECO:0007669"/>
    <property type="project" value="InterPro"/>
</dbReference>
<name>A0A103YM95_CYNCS</name>
<keyword evidence="6" id="KW-0010">Activator</keyword>
<comment type="similarity">
    <text evidence="2 6">Belongs to the Mediator complex subunit 17 family.</text>
</comment>